<keyword evidence="4" id="KW-0680">Restriction system</keyword>
<protein>
    <submittedName>
        <fullName evidence="5">DNA cytosine methyltransferase</fullName>
    </submittedName>
</protein>
<dbReference type="Gene3D" id="3.40.50.150">
    <property type="entry name" value="Vaccinia Virus protein VP39"/>
    <property type="match status" value="1"/>
</dbReference>
<dbReference type="Proteomes" id="UP001225576">
    <property type="component" value="Unassembled WGS sequence"/>
</dbReference>
<dbReference type="InterPro" id="IPR001525">
    <property type="entry name" value="C5_MeTfrase"/>
</dbReference>
<accession>A0AAW6ZMI9</accession>
<dbReference type="Pfam" id="PF00145">
    <property type="entry name" value="DNA_methylase"/>
    <property type="match status" value="1"/>
</dbReference>
<evidence type="ECO:0000256" key="4">
    <source>
        <dbReference type="ARBA" id="ARBA00022747"/>
    </source>
</evidence>
<comment type="caution">
    <text evidence="5">The sequence shown here is derived from an EMBL/GenBank/DDBJ whole genome shotgun (WGS) entry which is preliminary data.</text>
</comment>
<evidence type="ECO:0000256" key="3">
    <source>
        <dbReference type="ARBA" id="ARBA00022691"/>
    </source>
</evidence>
<keyword evidence="1 5" id="KW-0489">Methyltransferase</keyword>
<gene>
    <name evidence="5" type="ORF">QP858_06655</name>
</gene>
<dbReference type="GO" id="GO:0009307">
    <property type="term" value="P:DNA restriction-modification system"/>
    <property type="evidence" value="ECO:0007669"/>
    <property type="project" value="UniProtKB-KW"/>
</dbReference>
<dbReference type="GO" id="GO:0008168">
    <property type="term" value="F:methyltransferase activity"/>
    <property type="evidence" value="ECO:0007669"/>
    <property type="project" value="UniProtKB-KW"/>
</dbReference>
<evidence type="ECO:0000313" key="5">
    <source>
        <dbReference type="EMBL" id="MDK8602133.1"/>
    </source>
</evidence>
<dbReference type="AlphaFoldDB" id="A0AAW6ZMI9"/>
<organism evidence="5 6">
    <name type="scientific">Trueperella bernardiae</name>
    <dbReference type="NCBI Taxonomy" id="59561"/>
    <lineage>
        <taxon>Bacteria</taxon>
        <taxon>Bacillati</taxon>
        <taxon>Actinomycetota</taxon>
        <taxon>Actinomycetes</taxon>
        <taxon>Actinomycetales</taxon>
        <taxon>Actinomycetaceae</taxon>
        <taxon>Trueperella</taxon>
    </lineage>
</organism>
<evidence type="ECO:0000313" key="6">
    <source>
        <dbReference type="Proteomes" id="UP001225576"/>
    </source>
</evidence>
<dbReference type="SUPFAM" id="SSF53335">
    <property type="entry name" value="S-adenosyl-L-methionine-dependent methyltransferases"/>
    <property type="match status" value="1"/>
</dbReference>
<keyword evidence="3" id="KW-0949">S-adenosyl-L-methionine</keyword>
<evidence type="ECO:0000256" key="1">
    <source>
        <dbReference type="ARBA" id="ARBA00022603"/>
    </source>
</evidence>
<name>A0AAW6ZMI9_9ACTO</name>
<dbReference type="InterPro" id="IPR029063">
    <property type="entry name" value="SAM-dependent_MTases_sf"/>
</dbReference>
<dbReference type="RefSeq" id="WP_285321521.1">
    <property type="nucleotide sequence ID" value="NZ_JASPDQ010000014.1"/>
</dbReference>
<evidence type="ECO:0000256" key="2">
    <source>
        <dbReference type="ARBA" id="ARBA00022679"/>
    </source>
</evidence>
<reference evidence="5" key="1">
    <citation type="submission" date="2023-05" db="EMBL/GenBank/DDBJ databases">
        <title>Genomic Catalog of Human Bladder Bacteria.</title>
        <authorList>
            <person name="Du J."/>
        </authorList>
    </citation>
    <scope>NUCLEOTIDE SEQUENCE</scope>
    <source>
        <strain evidence="5">UMB1304A</strain>
    </source>
</reference>
<sequence length="116" mass="12243">MKLGSLFSGYGGLDMGVEAVFNTRTVWTCDAGDGPARVLSYRYPYAPNLGDITAVDWASVEPVDVIAGGSPCQDLSLAGATPRLGMAPGTRSGLWGAMCDAIETIRPRVVVWGEDF</sequence>
<dbReference type="EMBL" id="JASPDQ010000014">
    <property type="protein sequence ID" value="MDK8602133.1"/>
    <property type="molecule type" value="Genomic_DNA"/>
</dbReference>
<keyword evidence="2" id="KW-0808">Transferase</keyword>
<proteinExistence type="predicted"/>
<dbReference type="PROSITE" id="PS00094">
    <property type="entry name" value="C5_MTASE_1"/>
    <property type="match status" value="1"/>
</dbReference>
<dbReference type="GO" id="GO:0032259">
    <property type="term" value="P:methylation"/>
    <property type="evidence" value="ECO:0007669"/>
    <property type="project" value="UniProtKB-KW"/>
</dbReference>
<dbReference type="InterPro" id="IPR018117">
    <property type="entry name" value="C5_DNA_meth_AS"/>
</dbReference>